<evidence type="ECO:0000256" key="2">
    <source>
        <dbReference type="ARBA" id="ARBA00022679"/>
    </source>
</evidence>
<accession>B8D1U8</accession>
<keyword evidence="2" id="KW-0808">Transferase</keyword>
<dbReference type="eggNOG" id="COG3459">
    <property type="taxonomic scope" value="Bacteria"/>
</dbReference>
<dbReference type="Pfam" id="PF06165">
    <property type="entry name" value="GH94_b-supersand"/>
    <property type="match status" value="1"/>
</dbReference>
<dbReference type="CAZy" id="GH94">
    <property type="family name" value="Glycoside Hydrolase Family 94"/>
</dbReference>
<gene>
    <name evidence="5" type="ordered locus">Hore_04170</name>
</gene>
<dbReference type="HOGENOM" id="CLU_308539_0_0_9"/>
<dbReference type="AlphaFoldDB" id="B8D1U8"/>
<evidence type="ECO:0000313" key="6">
    <source>
        <dbReference type="Proteomes" id="UP000000719"/>
    </source>
</evidence>
<dbReference type="InterPro" id="IPR008928">
    <property type="entry name" value="6-hairpin_glycosidase_sf"/>
</dbReference>
<dbReference type="Pfam" id="PF17167">
    <property type="entry name" value="Glyco_hydro_94"/>
    <property type="match status" value="1"/>
</dbReference>
<evidence type="ECO:0000256" key="1">
    <source>
        <dbReference type="ARBA" id="ARBA00022676"/>
    </source>
</evidence>
<dbReference type="Gene3D" id="2.70.98.40">
    <property type="entry name" value="Glycoside hydrolase, family 65, N-terminal domain"/>
    <property type="match status" value="1"/>
</dbReference>
<organism evidence="5 6">
    <name type="scientific">Halothermothrix orenii (strain H 168 / OCM 544 / DSM 9562)</name>
    <dbReference type="NCBI Taxonomy" id="373903"/>
    <lineage>
        <taxon>Bacteria</taxon>
        <taxon>Bacillati</taxon>
        <taxon>Bacillota</taxon>
        <taxon>Clostridia</taxon>
        <taxon>Halanaerobiales</taxon>
        <taxon>Halothermotrichaceae</taxon>
        <taxon>Halothermothrix</taxon>
    </lineage>
</organism>
<dbReference type="InterPro" id="IPR010383">
    <property type="entry name" value="Glyco_hydrolase_94_b-supersand"/>
</dbReference>
<dbReference type="KEGG" id="hor:Hore_04170"/>
<dbReference type="GO" id="GO:0016757">
    <property type="term" value="F:glycosyltransferase activity"/>
    <property type="evidence" value="ECO:0007669"/>
    <property type="project" value="UniProtKB-KW"/>
</dbReference>
<dbReference type="PANTHER" id="PTHR37469:SF2">
    <property type="entry name" value="CELLOBIONIC ACID PHOSPHORYLASE"/>
    <property type="match status" value="1"/>
</dbReference>
<dbReference type="InterPro" id="IPR033432">
    <property type="entry name" value="GH94_catalytic"/>
</dbReference>
<keyword evidence="6" id="KW-1185">Reference proteome</keyword>
<protein>
    <submittedName>
        <fullName evidence="5">Cellobiose phosphorylase</fullName>
    </submittedName>
</protein>
<dbReference type="Gene3D" id="1.50.10.10">
    <property type="match status" value="1"/>
</dbReference>
<dbReference type="CDD" id="cd11749">
    <property type="entry name" value="GH94N_LBP_like"/>
    <property type="match status" value="1"/>
</dbReference>
<feature type="domain" description="Glycosyl hydrolase 94 catalytic" evidence="4">
    <location>
        <begin position="622"/>
        <end position="809"/>
    </location>
</feature>
<dbReference type="SUPFAM" id="SSF48208">
    <property type="entry name" value="Six-hairpin glycosidases"/>
    <property type="match status" value="1"/>
</dbReference>
<keyword evidence="1" id="KW-0328">Glycosyltransferase</keyword>
<dbReference type="InterPro" id="IPR012341">
    <property type="entry name" value="6hp_glycosidase-like_sf"/>
</dbReference>
<evidence type="ECO:0000259" key="3">
    <source>
        <dbReference type="Pfam" id="PF06165"/>
    </source>
</evidence>
<dbReference type="STRING" id="373903.Hore_04170"/>
<dbReference type="GO" id="GO:0005975">
    <property type="term" value="P:carbohydrate metabolic process"/>
    <property type="evidence" value="ECO:0007669"/>
    <property type="project" value="InterPro"/>
</dbReference>
<evidence type="ECO:0000259" key="4">
    <source>
        <dbReference type="Pfam" id="PF17167"/>
    </source>
</evidence>
<dbReference type="RefSeq" id="WP_012635363.1">
    <property type="nucleotide sequence ID" value="NC_011899.1"/>
</dbReference>
<reference evidence="5 6" key="1">
    <citation type="journal article" date="2009" name="PLoS ONE">
        <title>Genome analysis of the anaerobic thermohalophilic bacterium Halothermothrix orenii.</title>
        <authorList>
            <person name="Mavromatis K."/>
            <person name="Ivanova N."/>
            <person name="Anderson I."/>
            <person name="Lykidis A."/>
            <person name="Hooper S.D."/>
            <person name="Sun H."/>
            <person name="Kunin V."/>
            <person name="Lapidus A."/>
            <person name="Hugenholtz P."/>
            <person name="Patel B."/>
            <person name="Kyrpides N.C."/>
        </authorList>
    </citation>
    <scope>NUCLEOTIDE SEQUENCE [LARGE SCALE GENOMIC DNA]</scope>
    <source>
        <strain evidence="6">H 168 / OCM 544 / DSM 9562</strain>
    </source>
</reference>
<evidence type="ECO:0000313" key="5">
    <source>
        <dbReference type="EMBL" id="ACL69175.1"/>
    </source>
</evidence>
<dbReference type="InterPro" id="IPR052047">
    <property type="entry name" value="GH94_Enzymes"/>
</dbReference>
<dbReference type="EMBL" id="CP001098">
    <property type="protein sequence ID" value="ACL69175.1"/>
    <property type="molecule type" value="Genomic_DNA"/>
</dbReference>
<dbReference type="InterPro" id="IPR037018">
    <property type="entry name" value="GH65_N"/>
</dbReference>
<feature type="domain" description="Glycosyl hydrolase 94 supersandwich" evidence="3">
    <location>
        <begin position="105"/>
        <end position="307"/>
    </location>
</feature>
<name>B8D1U8_HALOH</name>
<sequence>MGWEFNNNKGTFSLKGADDNSYLYFPLTNESGIMSSITPTLNGDIKTDQNSFLMQPVSVEDLHNNRSNRNFWLKIDGYGPWSVTGNSARQISMKYTGDKKIETADVEAGFLWHKVIRKNRKLNIKAEITNFVPVNEDQVELMKVTIVNTGQETIKFTPTAAIPVYGRSADNLRDHRHVTSLLHRITTNSNGVIVTPTLSFDERGHQPNNTSYGVFGRCSDSSDPVGFCPVLEDFIGEGGTLDWPRSIVEGNVDFVKPGFKYEGYESIGAIKFGDKELKAGESISYIIVMVIDHNGKDMKKYIDKYCSEKDFDRELNENKKYWQSTIEQLTFYTGDETFDNWMKWVTLQPVLRRIYGCSFLPYHDYGRGGRGWRDLWQDCLALLLMDDKNVRYLLYNNFAGVRIDGSNATIIGNKPGEFIADRNNITRLWIDHGAWPLQTTSLYINMSGDIKFLMEKQSYFKDRIVSFAREIDNRWHQGMGNKLKTEEGQVYHGSILEHILLQNLTVFFNVGEHNNIRLEDADWNDGLDMASEKGESVAFTAFYAGNLFEIVNLLETLRDKENVTEVKLLEEIKVLLDTLYNPVDYNDVTAKNEVLNKYFASCKYNISGNQVTIKIDQLIKDIKRKANWLQEHLRENEYIGDNKGHKWFNGYYDNKGQRVEGRFEKETRMTLTGQVFTTMFGIATGEQVKNIISAADYYLYDDGVGGYRLNTDFKDKDIQLGRCFGFAYGHKENGAMFSHMSVMYANALYRRNFVKEGFKVWHSIYNHCLDFDRSRIYPGIPEYISQRGRGMYSYLTGSASWLLLTFATEVFGVKGYYGDLRLEPKLLKEQFDEEGKATIGIKFAGKRLTITYVNPQLLDYDSYKIDKVMVNDEIIDYYEDKQVTIKREDIEERDEVIDITVRLA</sequence>
<dbReference type="Proteomes" id="UP000000719">
    <property type="component" value="Chromosome"/>
</dbReference>
<dbReference type="PANTHER" id="PTHR37469">
    <property type="entry name" value="CELLOBIONIC ACID PHOSPHORYLASE-RELATED"/>
    <property type="match status" value="1"/>
</dbReference>
<proteinExistence type="predicted"/>